<dbReference type="Proteomes" id="UP000219559">
    <property type="component" value="Unassembled WGS sequence"/>
</dbReference>
<reference evidence="2 3" key="1">
    <citation type="submission" date="2017-04" db="EMBL/GenBank/DDBJ databases">
        <title>A new member of the family Flavobacteriaceae isolated from ascidians.</title>
        <authorList>
            <person name="Chen L."/>
        </authorList>
    </citation>
    <scope>NUCLEOTIDE SEQUENCE [LARGE SCALE GENOMIC DNA]</scope>
    <source>
        <strain evidence="2 3">HQA918</strain>
    </source>
</reference>
<dbReference type="InterPro" id="IPR024311">
    <property type="entry name" value="Lipocalin-like"/>
</dbReference>
<evidence type="ECO:0000259" key="1">
    <source>
        <dbReference type="Pfam" id="PF13648"/>
    </source>
</evidence>
<proteinExistence type="predicted"/>
<comment type="caution">
    <text evidence="2">The sequence shown here is derived from an EMBL/GenBank/DDBJ whole genome shotgun (WGS) entry which is preliminary data.</text>
</comment>
<dbReference type="EMBL" id="NBWU01000007">
    <property type="protein sequence ID" value="PCE63067.1"/>
    <property type="molecule type" value="Genomic_DNA"/>
</dbReference>
<accession>A0A2A4G312</accession>
<sequence length="175" mass="18924">MNSIRPFPQYTFTHFLLLFPRRTIGLVPRSNAKTLNLYIMKTVKTLISLCIAAGLCYSCSSDDDGGGETLSTQELLTMGTWYQESRTPGSYSACEKKSAVSFTPNGTATLAFHEDNNGSCEAQPTISANYTITGDDLTITAAGQTLKVTLKSVTKELLTLLDENGATLIFDKTSG</sequence>
<name>A0A2A4G312_9FLAO</name>
<keyword evidence="3" id="KW-1185">Reference proteome</keyword>
<dbReference type="OrthoDB" id="1443664at2"/>
<dbReference type="Pfam" id="PF13648">
    <property type="entry name" value="Lipocalin_4"/>
    <property type="match status" value="1"/>
</dbReference>
<organism evidence="2 3">
    <name type="scientific">Sediminicola luteus</name>
    <dbReference type="NCBI Taxonomy" id="319238"/>
    <lineage>
        <taxon>Bacteria</taxon>
        <taxon>Pseudomonadati</taxon>
        <taxon>Bacteroidota</taxon>
        <taxon>Flavobacteriia</taxon>
        <taxon>Flavobacteriales</taxon>
        <taxon>Flavobacteriaceae</taxon>
        <taxon>Sediminicola</taxon>
    </lineage>
</organism>
<protein>
    <recommendedName>
        <fullName evidence="1">Lipocalin-like domain-containing protein</fullName>
    </recommendedName>
</protein>
<gene>
    <name evidence="2" type="ORF">B7P33_17495</name>
</gene>
<evidence type="ECO:0000313" key="2">
    <source>
        <dbReference type="EMBL" id="PCE63067.1"/>
    </source>
</evidence>
<dbReference type="AlphaFoldDB" id="A0A2A4G312"/>
<evidence type="ECO:0000313" key="3">
    <source>
        <dbReference type="Proteomes" id="UP000219559"/>
    </source>
</evidence>
<feature type="domain" description="Lipocalin-like" evidence="1">
    <location>
        <begin position="79"/>
        <end position="159"/>
    </location>
</feature>